<dbReference type="Proteomes" id="UP000062160">
    <property type="component" value="Unassembled WGS sequence"/>
</dbReference>
<dbReference type="AlphaFoldDB" id="A0A0U9HBS2"/>
<dbReference type="EMBL" id="DF976999">
    <property type="protein sequence ID" value="GAQ24208.1"/>
    <property type="molecule type" value="Genomic_DNA"/>
</dbReference>
<protein>
    <submittedName>
        <fullName evidence="2">Phage tail-collar fibre protein</fullName>
    </submittedName>
</protein>
<sequence>MSNFSQLVLTRDGIELQAKVQSGTLLKFTRVGVGDGALREGQHLNTLTNLINYKTSFPINDIKTQGDGTSIIQTVITNKDIEEGFFLREIGIYAEDPDKGEILYCVTNTGMYADFLPPKTLNSVDILLQLITVVGNAENLVIEVDDSLVYATREDFNDLAGEGRTDETVKKNADDILMLGVEVAILKNAALNNFTSNIFVVNFDDITEDEVVEGIWDKAGKRLAI</sequence>
<evidence type="ECO:0000313" key="3">
    <source>
        <dbReference type="Proteomes" id="UP000062160"/>
    </source>
</evidence>
<dbReference type="RefSeq" id="WP_059031315.1">
    <property type="nucleotide sequence ID" value="NZ_DF976999.1"/>
</dbReference>
<proteinExistence type="predicted"/>
<dbReference type="Pfam" id="PF12571">
    <property type="entry name" value="Phage_tail_fib"/>
    <property type="match status" value="1"/>
</dbReference>
<dbReference type="OrthoDB" id="1624444at2"/>
<accession>A0A0U9HBS2</accession>
<evidence type="ECO:0000313" key="2">
    <source>
        <dbReference type="EMBL" id="GAQ24208.1"/>
    </source>
</evidence>
<feature type="domain" description="Phage tail fibre protein N-terminal" evidence="1">
    <location>
        <begin position="6"/>
        <end position="153"/>
    </location>
</feature>
<evidence type="ECO:0000259" key="1">
    <source>
        <dbReference type="Pfam" id="PF12571"/>
    </source>
</evidence>
<dbReference type="InterPro" id="IPR022225">
    <property type="entry name" value="Phage_tail_fibre_N"/>
</dbReference>
<dbReference type="STRING" id="224999.GCA_001485475_00190"/>
<organism evidence="2">
    <name type="scientific">Tepidanaerobacter syntrophicus</name>
    <dbReference type="NCBI Taxonomy" id="224999"/>
    <lineage>
        <taxon>Bacteria</taxon>
        <taxon>Bacillati</taxon>
        <taxon>Bacillota</taxon>
        <taxon>Clostridia</taxon>
        <taxon>Thermosediminibacterales</taxon>
        <taxon>Tepidanaerobacteraceae</taxon>
        <taxon>Tepidanaerobacter</taxon>
    </lineage>
</organism>
<gene>
    <name evidence="2" type="ORF">TSYNT_534</name>
</gene>
<name>A0A0U9HBS2_9FIRM</name>
<reference evidence="2" key="1">
    <citation type="journal article" date="2016" name="Genome Announc.">
        <title>Draft Genome Sequence of the Syntrophic Lactate-Degrading Bacterium Tepidanaerobacter syntrophicus JLT.</title>
        <authorList>
            <person name="Matsuura N."/>
            <person name="Ohashi A."/>
            <person name="Tourlousse D.M."/>
            <person name="Sekiguchi Y."/>
        </authorList>
    </citation>
    <scope>NUCLEOTIDE SEQUENCE [LARGE SCALE GENOMIC DNA]</scope>
    <source>
        <strain evidence="2">JL</strain>
    </source>
</reference>
<keyword evidence="3" id="KW-1185">Reference proteome</keyword>